<dbReference type="STRING" id="81569.RUM4293_01674"/>
<evidence type="ECO:0000256" key="1">
    <source>
        <dbReference type="ARBA" id="ARBA00004162"/>
    </source>
</evidence>
<accession>A0A0N7LR40</accession>
<dbReference type="InterPro" id="IPR003400">
    <property type="entry name" value="ExbD"/>
</dbReference>
<dbReference type="PANTHER" id="PTHR30558">
    <property type="entry name" value="EXBD MEMBRANE COMPONENT OF PMF-DRIVEN MACROMOLECULE IMPORT SYSTEM"/>
    <property type="match status" value="1"/>
</dbReference>
<protein>
    <submittedName>
        <fullName evidence="8">Biopolymer transport protein ExbD/TolR</fullName>
    </submittedName>
</protein>
<keyword evidence="3" id="KW-1003">Cell membrane</keyword>
<keyword evidence="6" id="KW-0472">Membrane</keyword>
<comment type="similarity">
    <text evidence="2 7">Belongs to the ExbD/TolR family.</text>
</comment>
<dbReference type="GO" id="GO:0005886">
    <property type="term" value="C:plasma membrane"/>
    <property type="evidence" value="ECO:0007669"/>
    <property type="project" value="UniProtKB-SubCell"/>
</dbReference>
<dbReference type="GO" id="GO:0015031">
    <property type="term" value="P:protein transport"/>
    <property type="evidence" value="ECO:0007669"/>
    <property type="project" value="UniProtKB-KW"/>
</dbReference>
<dbReference type="GO" id="GO:0022857">
    <property type="term" value="F:transmembrane transporter activity"/>
    <property type="evidence" value="ECO:0007669"/>
    <property type="project" value="InterPro"/>
</dbReference>
<evidence type="ECO:0000256" key="2">
    <source>
        <dbReference type="ARBA" id="ARBA00005811"/>
    </source>
</evidence>
<keyword evidence="7" id="KW-0653">Protein transport</keyword>
<evidence type="ECO:0000256" key="7">
    <source>
        <dbReference type="RuleBase" id="RU003879"/>
    </source>
</evidence>
<gene>
    <name evidence="8" type="ORF">RUA4292_03953</name>
</gene>
<organism evidence="8 9">
    <name type="scientific">Ruegeria atlantica</name>
    <dbReference type="NCBI Taxonomy" id="81569"/>
    <lineage>
        <taxon>Bacteria</taxon>
        <taxon>Pseudomonadati</taxon>
        <taxon>Pseudomonadota</taxon>
        <taxon>Alphaproteobacteria</taxon>
        <taxon>Rhodobacterales</taxon>
        <taxon>Roseobacteraceae</taxon>
        <taxon>Ruegeria</taxon>
    </lineage>
</organism>
<dbReference type="EMBL" id="CYPU01000071">
    <property type="protein sequence ID" value="CUH49756.1"/>
    <property type="molecule type" value="Genomic_DNA"/>
</dbReference>
<dbReference type="AlphaFoldDB" id="A0A0N7LR40"/>
<dbReference type="PANTHER" id="PTHR30558:SF3">
    <property type="entry name" value="BIOPOLYMER TRANSPORT PROTEIN EXBD-RELATED"/>
    <property type="match status" value="1"/>
</dbReference>
<evidence type="ECO:0000313" key="8">
    <source>
        <dbReference type="EMBL" id="CUH49756.1"/>
    </source>
</evidence>
<reference evidence="8 9" key="1">
    <citation type="submission" date="2015-09" db="EMBL/GenBank/DDBJ databases">
        <authorList>
            <consortium name="Swine Surveillance"/>
        </authorList>
    </citation>
    <scope>NUCLEOTIDE SEQUENCE [LARGE SCALE GENOMIC DNA]</scope>
    <source>
        <strain evidence="8 9">CECT 4292</strain>
    </source>
</reference>
<name>A0A0N7LR40_9RHOB</name>
<evidence type="ECO:0000256" key="3">
    <source>
        <dbReference type="ARBA" id="ARBA00022475"/>
    </source>
</evidence>
<keyword evidence="5" id="KW-1133">Transmembrane helix</keyword>
<evidence type="ECO:0000256" key="5">
    <source>
        <dbReference type="ARBA" id="ARBA00022989"/>
    </source>
</evidence>
<proteinExistence type="inferred from homology"/>
<comment type="subcellular location">
    <subcellularLocation>
        <location evidence="1">Cell membrane</location>
        <topology evidence="1">Single-pass membrane protein</topology>
    </subcellularLocation>
    <subcellularLocation>
        <location evidence="7">Cell membrane</location>
        <topology evidence="7">Single-pass type II membrane protein</topology>
    </subcellularLocation>
</comment>
<sequence length="110" mass="12001">MSMTPLIDVIFLLLLFFMLTSTFSKYGEIELSNAVGGSTTSATPTERLFLQLGSERLVLNGQTVSLNDLETQLEAGQVLVSLDPDTTAQRVIDVLVRLRGRDGLSVLVLE</sequence>
<keyword evidence="4 7" id="KW-0812">Transmembrane</keyword>
<keyword evidence="7" id="KW-0813">Transport</keyword>
<dbReference type="Proteomes" id="UP000050783">
    <property type="component" value="Unassembled WGS sequence"/>
</dbReference>
<evidence type="ECO:0000256" key="4">
    <source>
        <dbReference type="ARBA" id="ARBA00022692"/>
    </source>
</evidence>
<dbReference type="Pfam" id="PF02472">
    <property type="entry name" value="ExbD"/>
    <property type="match status" value="1"/>
</dbReference>
<evidence type="ECO:0000256" key="6">
    <source>
        <dbReference type="ARBA" id="ARBA00023136"/>
    </source>
</evidence>
<evidence type="ECO:0000313" key="9">
    <source>
        <dbReference type="Proteomes" id="UP000050783"/>
    </source>
</evidence>